<organism evidence="1 2">
    <name type="scientific">Paramecium tetraurelia</name>
    <dbReference type="NCBI Taxonomy" id="5888"/>
    <lineage>
        <taxon>Eukaryota</taxon>
        <taxon>Sar</taxon>
        <taxon>Alveolata</taxon>
        <taxon>Ciliophora</taxon>
        <taxon>Intramacronucleata</taxon>
        <taxon>Oligohymenophorea</taxon>
        <taxon>Peniculida</taxon>
        <taxon>Parameciidae</taxon>
        <taxon>Paramecium</taxon>
    </lineage>
</organism>
<dbReference type="GeneID" id="5044011"/>
<dbReference type="EMBL" id="CT868660">
    <property type="protein sequence ID" value="CAK90829.1"/>
    <property type="molecule type" value="Genomic_DNA"/>
</dbReference>
<accession>A0E6B2</accession>
<gene>
    <name evidence="1" type="ORF">GSPATT00003694001</name>
</gene>
<protein>
    <submittedName>
        <fullName evidence="1">Uncharacterized protein</fullName>
    </submittedName>
</protein>
<dbReference type="HOGENOM" id="CLU_1258253_0_0_1"/>
<dbReference type="InParanoid" id="A0E6B2"/>
<proteinExistence type="predicted"/>
<dbReference type="KEGG" id="ptm:GSPATT00003694001"/>
<name>A0E6B2_PARTE</name>
<dbReference type="RefSeq" id="XP_001458226.1">
    <property type="nucleotide sequence ID" value="XM_001458189.2"/>
</dbReference>
<dbReference type="Proteomes" id="UP000000600">
    <property type="component" value="Unassembled WGS sequence"/>
</dbReference>
<sequence>MHITTIQSANNTYCDKYYNIKGNSTLKTHIIYILNPFLLICKNYCILALFSVIVTAQEELILTKSEAHENSKRIYRLPTFLGRSSDDSIKEQLSSLLNYEEALKLTPSEAGEHTIKFVESMFIIDQPNPNAVRATEKPDYHLFENSVQQKKVYSNEKVTTFQDGCIYVFSECNFKGEHAKSCPGDNVTFFGLPFEVLSIHLPEGGSLSLIQENGTTAYTVTNKCMRSRPIEFLFVEGAIQQSFGNGQIYIDQ</sequence>
<evidence type="ECO:0000313" key="1">
    <source>
        <dbReference type="EMBL" id="CAK90829.1"/>
    </source>
</evidence>
<evidence type="ECO:0000313" key="2">
    <source>
        <dbReference type="Proteomes" id="UP000000600"/>
    </source>
</evidence>
<keyword evidence="2" id="KW-1185">Reference proteome</keyword>
<dbReference type="AlphaFoldDB" id="A0E6B2"/>
<reference evidence="1 2" key="1">
    <citation type="journal article" date="2006" name="Nature">
        <title>Global trends of whole-genome duplications revealed by the ciliate Paramecium tetraurelia.</title>
        <authorList>
            <consortium name="Genoscope"/>
            <person name="Aury J.-M."/>
            <person name="Jaillon O."/>
            <person name="Duret L."/>
            <person name="Noel B."/>
            <person name="Jubin C."/>
            <person name="Porcel B.M."/>
            <person name="Segurens B."/>
            <person name="Daubin V."/>
            <person name="Anthouard V."/>
            <person name="Aiach N."/>
            <person name="Arnaiz O."/>
            <person name="Billaut A."/>
            <person name="Beisson J."/>
            <person name="Blanc I."/>
            <person name="Bouhouche K."/>
            <person name="Camara F."/>
            <person name="Duharcourt S."/>
            <person name="Guigo R."/>
            <person name="Gogendeau D."/>
            <person name="Katinka M."/>
            <person name="Keller A.-M."/>
            <person name="Kissmehl R."/>
            <person name="Klotz C."/>
            <person name="Koll F."/>
            <person name="Le Moue A."/>
            <person name="Lepere C."/>
            <person name="Malinsky S."/>
            <person name="Nowacki M."/>
            <person name="Nowak J.K."/>
            <person name="Plattner H."/>
            <person name="Poulain J."/>
            <person name="Ruiz F."/>
            <person name="Serrano V."/>
            <person name="Zagulski M."/>
            <person name="Dessen P."/>
            <person name="Betermier M."/>
            <person name="Weissenbach J."/>
            <person name="Scarpelli C."/>
            <person name="Schachter V."/>
            <person name="Sperling L."/>
            <person name="Meyer E."/>
            <person name="Cohen J."/>
            <person name="Wincker P."/>
        </authorList>
    </citation>
    <scope>NUCLEOTIDE SEQUENCE [LARGE SCALE GENOMIC DNA]</scope>
    <source>
        <strain evidence="1 2">Stock d4-2</strain>
    </source>
</reference>